<dbReference type="EMBL" id="DUZY01000003">
    <property type="protein sequence ID" value="DAD33869.1"/>
    <property type="molecule type" value="Genomic_DNA"/>
</dbReference>
<evidence type="ECO:0000313" key="2">
    <source>
        <dbReference type="Proteomes" id="UP000607653"/>
    </source>
</evidence>
<comment type="caution">
    <text evidence="1">The sequence shown here is derived from an EMBL/GenBank/DDBJ whole genome shotgun (WGS) entry which is preliminary data.</text>
</comment>
<dbReference type="AlphaFoldDB" id="A0A822YR51"/>
<name>A0A822YR51_NELNU</name>
<accession>A0A822YR51</accession>
<reference evidence="1 2" key="1">
    <citation type="journal article" date="2020" name="Mol. Biol. Evol.">
        <title>Distinct Expression and Methylation Patterns for Genes with Different Fates following a Single Whole-Genome Duplication in Flowering Plants.</title>
        <authorList>
            <person name="Shi T."/>
            <person name="Rahmani R.S."/>
            <person name="Gugger P.F."/>
            <person name="Wang M."/>
            <person name="Li H."/>
            <person name="Zhang Y."/>
            <person name="Li Z."/>
            <person name="Wang Q."/>
            <person name="Van de Peer Y."/>
            <person name="Marchal K."/>
            <person name="Chen J."/>
        </authorList>
    </citation>
    <scope>NUCLEOTIDE SEQUENCE [LARGE SCALE GENOMIC DNA]</scope>
    <source>
        <tissue evidence="1">Leaf</tissue>
    </source>
</reference>
<proteinExistence type="predicted"/>
<protein>
    <submittedName>
        <fullName evidence="1">Uncharacterized protein</fullName>
    </submittedName>
</protein>
<dbReference type="Proteomes" id="UP000607653">
    <property type="component" value="Unassembled WGS sequence"/>
</dbReference>
<keyword evidence="2" id="KW-1185">Reference proteome</keyword>
<sequence>MLFPTTNNQGRRGFHRYQRVKLGGINKRWRRGKGMHLGHGSIRSVRSQHRGDWEFLGFPENRGPEVTVNLLTQQIMEIVMAYQSITEPLNCMLEKAKLFTSDTSDSTSDMRRSGCNLHCFTLSDATLNLTSAIQATPPPPPPGNGKLRTEDLCLVVAGVSGSDVISDPLSSVLHPGGQPT</sequence>
<organism evidence="1 2">
    <name type="scientific">Nelumbo nucifera</name>
    <name type="common">Sacred lotus</name>
    <dbReference type="NCBI Taxonomy" id="4432"/>
    <lineage>
        <taxon>Eukaryota</taxon>
        <taxon>Viridiplantae</taxon>
        <taxon>Streptophyta</taxon>
        <taxon>Embryophyta</taxon>
        <taxon>Tracheophyta</taxon>
        <taxon>Spermatophyta</taxon>
        <taxon>Magnoliopsida</taxon>
        <taxon>Proteales</taxon>
        <taxon>Nelumbonaceae</taxon>
        <taxon>Nelumbo</taxon>
    </lineage>
</organism>
<evidence type="ECO:0000313" key="1">
    <source>
        <dbReference type="EMBL" id="DAD33869.1"/>
    </source>
</evidence>
<gene>
    <name evidence="1" type="ORF">HUJ06_012720</name>
</gene>